<reference evidence="1 2" key="1">
    <citation type="submission" date="2020-10" db="EMBL/GenBank/DDBJ databases">
        <title>Phylogeny of dyella-like bacteria.</title>
        <authorList>
            <person name="Fu J."/>
        </authorList>
    </citation>
    <scope>NUCLEOTIDE SEQUENCE [LARGE SCALE GENOMIC DNA]</scope>
    <source>
        <strain evidence="1 2">JP1</strain>
    </source>
</reference>
<evidence type="ECO:0000313" key="2">
    <source>
        <dbReference type="Proteomes" id="UP001620461"/>
    </source>
</evidence>
<dbReference type="Proteomes" id="UP001620461">
    <property type="component" value="Unassembled WGS sequence"/>
</dbReference>
<comment type="caution">
    <text evidence="1">The sequence shown here is derived from an EMBL/GenBank/DDBJ whole genome shotgun (WGS) entry which is preliminary data.</text>
</comment>
<dbReference type="NCBIfam" id="TIGR03067">
    <property type="entry name" value="Planc_TIGR03067"/>
    <property type="match status" value="1"/>
</dbReference>
<name>A0ABW8JMF4_9GAMM</name>
<organism evidence="1 2">
    <name type="scientific">Dyella jejuensis</name>
    <dbReference type="NCBI Taxonomy" id="1432009"/>
    <lineage>
        <taxon>Bacteria</taxon>
        <taxon>Pseudomonadati</taxon>
        <taxon>Pseudomonadota</taxon>
        <taxon>Gammaproteobacteria</taxon>
        <taxon>Lysobacterales</taxon>
        <taxon>Rhodanobacteraceae</taxon>
        <taxon>Dyella</taxon>
    </lineage>
</organism>
<keyword evidence="2" id="KW-1185">Reference proteome</keyword>
<sequence>MPDSTCNPSRQDLANLQGRWEQIAHEADGLNNPPDEHGAPGAITTIRGQHFAVHSVTGELLLEGTFALDASVTPKAITWVDAIGADAGKQLPASYILDGDRFVFIAADEGCERPMVFKTVPGLVMRSFVRRR</sequence>
<gene>
    <name evidence="1" type="ORF">ISP15_14070</name>
</gene>
<proteinExistence type="predicted"/>
<dbReference type="RefSeq" id="WP_404548249.1">
    <property type="nucleotide sequence ID" value="NZ_JADIKJ010000015.1"/>
</dbReference>
<evidence type="ECO:0000313" key="1">
    <source>
        <dbReference type="EMBL" id="MFK2901465.1"/>
    </source>
</evidence>
<protein>
    <submittedName>
        <fullName evidence="1">TIGR03067 domain-containing protein</fullName>
    </submittedName>
</protein>
<dbReference type="InterPro" id="IPR017504">
    <property type="entry name" value="CHP03067_Planctomycetes"/>
</dbReference>
<dbReference type="EMBL" id="JADIKJ010000015">
    <property type="protein sequence ID" value="MFK2901465.1"/>
    <property type="molecule type" value="Genomic_DNA"/>
</dbReference>
<accession>A0ABW8JMF4</accession>